<dbReference type="GO" id="GO:0008990">
    <property type="term" value="F:rRNA (guanine-N2-)-methyltransferase activity"/>
    <property type="evidence" value="ECO:0007669"/>
    <property type="project" value="InterPro"/>
</dbReference>
<dbReference type="SUPFAM" id="SSF53335">
    <property type="entry name" value="S-adenosyl-L-methionine-dependent methyltransferases"/>
    <property type="match status" value="1"/>
</dbReference>
<proteinExistence type="inferred from homology"/>
<evidence type="ECO:0000313" key="1">
    <source>
        <dbReference type="EMBL" id="GAF84481.1"/>
    </source>
</evidence>
<protein>
    <submittedName>
        <fullName evidence="1">Uncharacterized protein</fullName>
    </submittedName>
</protein>
<organism evidence="1">
    <name type="scientific">marine sediment metagenome</name>
    <dbReference type="NCBI Taxonomy" id="412755"/>
    <lineage>
        <taxon>unclassified sequences</taxon>
        <taxon>metagenomes</taxon>
        <taxon>ecological metagenomes</taxon>
    </lineage>
</organism>
<name>X0TB19_9ZZZZ</name>
<accession>X0TB19</accession>
<comment type="caution">
    <text evidence="1">The sequence shown here is derived from an EMBL/GenBank/DDBJ whole genome shotgun (WGS) entry which is preliminary data.</text>
</comment>
<reference evidence="1" key="1">
    <citation type="journal article" date="2014" name="Front. Microbiol.">
        <title>High frequency of phylogenetically diverse reductive dehalogenase-homologous genes in deep subseafloor sedimentary metagenomes.</title>
        <authorList>
            <person name="Kawai M."/>
            <person name="Futagami T."/>
            <person name="Toyoda A."/>
            <person name="Takaki Y."/>
            <person name="Nishi S."/>
            <person name="Hori S."/>
            <person name="Arai W."/>
            <person name="Tsubouchi T."/>
            <person name="Morono Y."/>
            <person name="Uchiyama I."/>
            <person name="Ito T."/>
            <person name="Fujiyama A."/>
            <person name="Inagaki F."/>
            <person name="Takami H."/>
        </authorList>
    </citation>
    <scope>NUCLEOTIDE SEQUENCE</scope>
    <source>
        <strain evidence="1">Expedition CK06-06</strain>
    </source>
</reference>
<dbReference type="AlphaFoldDB" id="X0TB19"/>
<dbReference type="Gene3D" id="3.40.50.150">
    <property type="entry name" value="Vaccinia Virus protein VP39"/>
    <property type="match status" value="1"/>
</dbReference>
<sequence>MCAAVPDEQLRSRARVLAAESNLPVVAKDGGDCDLLLVVTGKGLELHETGRGAAGGVKVDFSATGENAQRLATASRRQPIALAVGLKKRTPTIVDATAGLGRDAMLLASLGCTVIAVERSVILGAMLRDALERAAMVPAVGEIRQCQLTLIIGDAVDVLARMSDQEAPDVVYLDPMYPPSGKSPLPKKEMRILRRLVGDDPDAGGLLEVARRVARDRVVVKRTPRAPPLAPATTMSYRGKLARYDVYVTHE</sequence>
<gene>
    <name evidence="1" type="ORF">S01H1_09567</name>
</gene>
<dbReference type="HAMAP" id="MF_01523">
    <property type="entry name" value="16SrRNA_methyltr_J"/>
    <property type="match status" value="1"/>
</dbReference>
<dbReference type="PANTHER" id="PTHR36112">
    <property type="entry name" value="RIBOSOMAL RNA SMALL SUBUNIT METHYLTRANSFERASE J"/>
    <property type="match status" value="1"/>
</dbReference>
<dbReference type="EMBL" id="BARS01004889">
    <property type="protein sequence ID" value="GAF84481.1"/>
    <property type="molecule type" value="Genomic_DNA"/>
</dbReference>
<dbReference type="Pfam" id="PF04445">
    <property type="entry name" value="SAM_MT"/>
    <property type="match status" value="1"/>
</dbReference>
<dbReference type="InterPro" id="IPR029063">
    <property type="entry name" value="SAM-dependent_MTases_sf"/>
</dbReference>
<dbReference type="InterPro" id="IPR007536">
    <property type="entry name" value="16SrRNA_methylTrfase_J"/>
</dbReference>
<dbReference type="PANTHER" id="PTHR36112:SF1">
    <property type="entry name" value="RIBOSOMAL RNA SMALL SUBUNIT METHYLTRANSFERASE J"/>
    <property type="match status" value="1"/>
</dbReference>